<feature type="transmembrane region" description="Helical" evidence="1">
    <location>
        <begin position="80"/>
        <end position="100"/>
    </location>
</feature>
<dbReference type="AlphaFoldDB" id="A0A2S3ZEN6"/>
<dbReference type="EMBL" id="PPXF01000043">
    <property type="protein sequence ID" value="POH64944.1"/>
    <property type="molecule type" value="Genomic_DNA"/>
</dbReference>
<evidence type="ECO:0000313" key="3">
    <source>
        <dbReference type="Proteomes" id="UP000237104"/>
    </source>
</evidence>
<reference evidence="2 3" key="1">
    <citation type="submission" date="2018-01" db="EMBL/GenBank/DDBJ databases">
        <title>Cryobacterium sp. nov., from glaciers in China.</title>
        <authorList>
            <person name="Liu Q."/>
            <person name="Xin Y.-H."/>
        </authorList>
    </citation>
    <scope>NUCLEOTIDE SEQUENCE [LARGE SCALE GENOMIC DNA]</scope>
    <source>
        <strain evidence="2 3">TMB1-8</strain>
    </source>
</reference>
<dbReference type="Proteomes" id="UP000237104">
    <property type="component" value="Unassembled WGS sequence"/>
</dbReference>
<keyword evidence="1" id="KW-0472">Membrane</keyword>
<comment type="caution">
    <text evidence="2">The sequence shown here is derived from an EMBL/GenBank/DDBJ whole genome shotgun (WGS) entry which is preliminary data.</text>
</comment>
<evidence type="ECO:0000256" key="1">
    <source>
        <dbReference type="SAM" id="Phobius"/>
    </source>
</evidence>
<protein>
    <submittedName>
        <fullName evidence="2">Uncharacterized protein</fullName>
    </submittedName>
</protein>
<evidence type="ECO:0000313" key="2">
    <source>
        <dbReference type="EMBL" id="POH64944.1"/>
    </source>
</evidence>
<keyword evidence="1" id="KW-1133">Transmembrane helix</keyword>
<feature type="transmembrane region" description="Helical" evidence="1">
    <location>
        <begin position="21"/>
        <end position="47"/>
    </location>
</feature>
<organism evidence="2 3">
    <name type="scientific">Cryobacterium zongtaii</name>
    <dbReference type="NCBI Taxonomy" id="1259217"/>
    <lineage>
        <taxon>Bacteria</taxon>
        <taxon>Bacillati</taxon>
        <taxon>Actinomycetota</taxon>
        <taxon>Actinomycetes</taxon>
        <taxon>Micrococcales</taxon>
        <taxon>Microbacteriaceae</taxon>
        <taxon>Cryobacterium</taxon>
    </lineage>
</organism>
<accession>A0A2S3ZEN6</accession>
<proteinExistence type="predicted"/>
<name>A0A2S3ZEN6_9MICO</name>
<gene>
    <name evidence="2" type="ORF">C3B59_09305</name>
</gene>
<keyword evidence="1" id="KW-0812">Transmembrane</keyword>
<sequence length="167" mass="17630">MKVQVMMELRYRNERNAAGNAAPALSGILSAVTVAATLLGTLVLAVANGWFGIMIKMTDAETGIVRGITQQQLGSTLGSVAIPLVAIAVVALMVAVWAAWCASGKDDRRAVTLSWMEECSRARVQNAAVDVKIPENGSGSSRLSDRGTGRLRSMLSFGDTFSRSSAQ</sequence>